<organism evidence="2 3">
    <name type="scientific">Genlisea aurea</name>
    <dbReference type="NCBI Taxonomy" id="192259"/>
    <lineage>
        <taxon>Eukaryota</taxon>
        <taxon>Viridiplantae</taxon>
        <taxon>Streptophyta</taxon>
        <taxon>Embryophyta</taxon>
        <taxon>Tracheophyta</taxon>
        <taxon>Spermatophyta</taxon>
        <taxon>Magnoliopsida</taxon>
        <taxon>eudicotyledons</taxon>
        <taxon>Gunneridae</taxon>
        <taxon>Pentapetalae</taxon>
        <taxon>asterids</taxon>
        <taxon>lamiids</taxon>
        <taxon>Lamiales</taxon>
        <taxon>Lentibulariaceae</taxon>
        <taxon>Genlisea</taxon>
    </lineage>
</organism>
<accession>S8D0I3</accession>
<feature type="non-terminal residue" evidence="2">
    <location>
        <position position="1"/>
    </location>
</feature>
<sequence>HHVTHPPREERGSTNCEPHNDASNDESITSPRSDDADENRSDEPQQIVVGEIPISVSPSIERFNESRPDIVISAPENPTVPRRSEREKRAPKYLDDFVCHTA</sequence>
<gene>
    <name evidence="2" type="ORF">M569_01457</name>
</gene>
<dbReference type="AlphaFoldDB" id="S8D0I3"/>
<feature type="compositionally biased region" description="Basic and acidic residues" evidence="1">
    <location>
        <begin position="1"/>
        <end position="22"/>
    </location>
</feature>
<dbReference type="EMBL" id="AUSU01000478">
    <property type="protein sequence ID" value="EPS73299.1"/>
    <property type="molecule type" value="Genomic_DNA"/>
</dbReference>
<feature type="region of interest" description="Disordered" evidence="1">
    <location>
        <begin position="1"/>
        <end position="52"/>
    </location>
</feature>
<protein>
    <submittedName>
        <fullName evidence="2">Uncharacterized protein</fullName>
    </submittedName>
</protein>
<evidence type="ECO:0000313" key="3">
    <source>
        <dbReference type="Proteomes" id="UP000015453"/>
    </source>
</evidence>
<feature type="region of interest" description="Disordered" evidence="1">
    <location>
        <begin position="67"/>
        <end position="90"/>
    </location>
</feature>
<evidence type="ECO:0000313" key="2">
    <source>
        <dbReference type="EMBL" id="EPS73299.1"/>
    </source>
</evidence>
<keyword evidence="3" id="KW-1185">Reference proteome</keyword>
<comment type="caution">
    <text evidence="2">The sequence shown here is derived from an EMBL/GenBank/DDBJ whole genome shotgun (WGS) entry which is preliminary data.</text>
</comment>
<feature type="non-terminal residue" evidence="2">
    <location>
        <position position="102"/>
    </location>
</feature>
<name>S8D0I3_9LAMI</name>
<evidence type="ECO:0000256" key="1">
    <source>
        <dbReference type="SAM" id="MobiDB-lite"/>
    </source>
</evidence>
<reference evidence="2 3" key="1">
    <citation type="journal article" date="2013" name="BMC Genomics">
        <title>The miniature genome of a carnivorous plant Genlisea aurea contains a low number of genes and short non-coding sequences.</title>
        <authorList>
            <person name="Leushkin E.V."/>
            <person name="Sutormin R.A."/>
            <person name="Nabieva E.R."/>
            <person name="Penin A.A."/>
            <person name="Kondrashov A.S."/>
            <person name="Logacheva M.D."/>
        </authorList>
    </citation>
    <scope>NUCLEOTIDE SEQUENCE [LARGE SCALE GENOMIC DNA]</scope>
</reference>
<proteinExistence type="predicted"/>
<dbReference type="Proteomes" id="UP000015453">
    <property type="component" value="Unassembled WGS sequence"/>
</dbReference>
<feature type="compositionally biased region" description="Basic and acidic residues" evidence="1">
    <location>
        <begin position="32"/>
        <end position="43"/>
    </location>
</feature>